<dbReference type="InParanoid" id="A0A165EZS2"/>
<gene>
    <name evidence="1" type="ORF">LAESUDRAFT_724053</name>
</gene>
<dbReference type="OrthoDB" id="5311491at2759"/>
<proteinExistence type="predicted"/>
<evidence type="ECO:0000313" key="1">
    <source>
        <dbReference type="EMBL" id="KZT08064.1"/>
    </source>
</evidence>
<dbReference type="RefSeq" id="XP_040765804.1">
    <property type="nucleotide sequence ID" value="XM_040908537.1"/>
</dbReference>
<dbReference type="AlphaFoldDB" id="A0A165EZS2"/>
<accession>A0A165EZS2</accession>
<evidence type="ECO:0000313" key="2">
    <source>
        <dbReference type="Proteomes" id="UP000076871"/>
    </source>
</evidence>
<dbReference type="GeneID" id="63825566"/>
<organism evidence="1 2">
    <name type="scientific">Laetiporus sulphureus 93-53</name>
    <dbReference type="NCBI Taxonomy" id="1314785"/>
    <lineage>
        <taxon>Eukaryota</taxon>
        <taxon>Fungi</taxon>
        <taxon>Dikarya</taxon>
        <taxon>Basidiomycota</taxon>
        <taxon>Agaricomycotina</taxon>
        <taxon>Agaricomycetes</taxon>
        <taxon>Polyporales</taxon>
        <taxon>Laetiporus</taxon>
    </lineage>
</organism>
<sequence>MSISEIVYAAWHMAHEVANAWPPEGRKVEFKSFRGANHFPHWYQTEYTLSLLSEIL</sequence>
<reference evidence="1 2" key="1">
    <citation type="journal article" date="2016" name="Mol. Biol. Evol.">
        <title>Comparative Genomics of Early-Diverging Mushroom-Forming Fungi Provides Insights into the Origins of Lignocellulose Decay Capabilities.</title>
        <authorList>
            <person name="Nagy L.G."/>
            <person name="Riley R."/>
            <person name="Tritt A."/>
            <person name="Adam C."/>
            <person name="Daum C."/>
            <person name="Floudas D."/>
            <person name="Sun H."/>
            <person name="Yadav J.S."/>
            <person name="Pangilinan J."/>
            <person name="Larsson K.H."/>
            <person name="Matsuura K."/>
            <person name="Barry K."/>
            <person name="Labutti K."/>
            <person name="Kuo R."/>
            <person name="Ohm R.A."/>
            <person name="Bhattacharya S.S."/>
            <person name="Shirouzu T."/>
            <person name="Yoshinaga Y."/>
            <person name="Martin F.M."/>
            <person name="Grigoriev I.V."/>
            <person name="Hibbett D.S."/>
        </authorList>
    </citation>
    <scope>NUCLEOTIDE SEQUENCE [LARGE SCALE GENOMIC DNA]</scope>
    <source>
        <strain evidence="1 2">93-53</strain>
    </source>
</reference>
<name>A0A165EZS2_9APHY</name>
<dbReference type="EMBL" id="KV427616">
    <property type="protein sequence ID" value="KZT08064.1"/>
    <property type="molecule type" value="Genomic_DNA"/>
</dbReference>
<dbReference type="Proteomes" id="UP000076871">
    <property type="component" value="Unassembled WGS sequence"/>
</dbReference>
<protein>
    <submittedName>
        <fullName evidence="1">Uncharacterized protein</fullName>
    </submittedName>
</protein>
<keyword evidence="2" id="KW-1185">Reference proteome</keyword>